<dbReference type="InterPro" id="IPR000515">
    <property type="entry name" value="MetI-like"/>
</dbReference>
<feature type="domain" description="ABC transmembrane type-1" evidence="9">
    <location>
        <begin position="397"/>
        <end position="591"/>
    </location>
</feature>
<keyword evidence="5 8" id="KW-0812">Transmembrane</keyword>
<keyword evidence="4" id="KW-0997">Cell inner membrane</keyword>
<comment type="similarity">
    <text evidence="8">Belongs to the binding-protein-dependent transport system permease family.</text>
</comment>
<reference evidence="10" key="1">
    <citation type="submission" date="2006-06" db="EMBL/GenBank/DDBJ databases">
        <title>Complete sequence of Plasmid 2 of Chelativorans sp. BNC1.</title>
        <authorList>
            <consortium name="US DOE Joint Genome Institute"/>
            <person name="Copeland A."/>
            <person name="Lucas S."/>
            <person name="Lapidus A."/>
            <person name="Barry K."/>
            <person name="Detter J.C."/>
            <person name="Glavina del Rio T."/>
            <person name="Hammon N."/>
            <person name="Israni S."/>
            <person name="Dalin E."/>
            <person name="Tice H."/>
            <person name="Pitluck S."/>
            <person name="Chertkov O."/>
            <person name="Brettin T."/>
            <person name="Bruce D."/>
            <person name="Han C."/>
            <person name="Tapia R."/>
            <person name="Gilna P."/>
            <person name="Schmutz J."/>
            <person name="Larimer F."/>
            <person name="Land M."/>
            <person name="Hauser L."/>
            <person name="Kyrpides N."/>
            <person name="Mikhailova N."/>
            <person name="Richardson P."/>
        </authorList>
    </citation>
    <scope>NUCLEOTIDE SEQUENCE</scope>
    <source>
        <strain evidence="10">BNC1</strain>
        <plasmid evidence="10">2</plasmid>
    </source>
</reference>
<dbReference type="EMBL" id="CP000391">
    <property type="protein sequence ID" value="ABG65485.1"/>
    <property type="molecule type" value="Genomic_DNA"/>
</dbReference>
<keyword evidence="6 8" id="KW-1133">Transmembrane helix</keyword>
<evidence type="ECO:0000259" key="9">
    <source>
        <dbReference type="PROSITE" id="PS50928"/>
    </source>
</evidence>
<evidence type="ECO:0000256" key="8">
    <source>
        <dbReference type="RuleBase" id="RU363032"/>
    </source>
</evidence>
<feature type="transmembrane region" description="Helical" evidence="8">
    <location>
        <begin position="401"/>
        <end position="423"/>
    </location>
</feature>
<feature type="transmembrane region" description="Helical" evidence="8">
    <location>
        <begin position="289"/>
        <end position="310"/>
    </location>
</feature>
<dbReference type="PROSITE" id="PS50928">
    <property type="entry name" value="ABC_TM1"/>
    <property type="match status" value="2"/>
</dbReference>
<dbReference type="CDD" id="cd06261">
    <property type="entry name" value="TM_PBP2"/>
    <property type="match status" value="2"/>
</dbReference>
<dbReference type="AlphaFoldDB" id="Q11AU0"/>
<accession>Q11AU0</accession>
<dbReference type="OrthoDB" id="27542at2"/>
<evidence type="ECO:0000256" key="7">
    <source>
        <dbReference type="ARBA" id="ARBA00023136"/>
    </source>
</evidence>
<name>Q11AU0_CHESB</name>
<dbReference type="GO" id="GO:0055085">
    <property type="term" value="P:transmembrane transport"/>
    <property type="evidence" value="ECO:0007669"/>
    <property type="project" value="InterPro"/>
</dbReference>
<dbReference type="PANTHER" id="PTHR43357">
    <property type="entry name" value="INNER MEMBRANE ABC TRANSPORTER PERMEASE PROTEIN YDCV"/>
    <property type="match status" value="1"/>
</dbReference>
<evidence type="ECO:0000256" key="6">
    <source>
        <dbReference type="ARBA" id="ARBA00022989"/>
    </source>
</evidence>
<evidence type="ECO:0000256" key="3">
    <source>
        <dbReference type="ARBA" id="ARBA00022475"/>
    </source>
</evidence>
<keyword evidence="2 8" id="KW-0813">Transport</keyword>
<dbReference type="InterPro" id="IPR035906">
    <property type="entry name" value="MetI-like_sf"/>
</dbReference>
<feature type="transmembrane region" description="Helical" evidence="8">
    <location>
        <begin position="435"/>
        <end position="457"/>
    </location>
</feature>
<proteinExistence type="inferred from homology"/>
<gene>
    <name evidence="10" type="ordered locus">Meso_4457</name>
</gene>
<feature type="domain" description="ABC transmembrane type-1" evidence="9">
    <location>
        <begin position="104"/>
        <end position="310"/>
    </location>
</feature>
<feature type="transmembrane region" description="Helical" evidence="8">
    <location>
        <begin position="568"/>
        <end position="591"/>
    </location>
</feature>
<dbReference type="eggNOG" id="COG1178">
    <property type="taxonomic scope" value="Bacteria"/>
</dbReference>
<evidence type="ECO:0000256" key="1">
    <source>
        <dbReference type="ARBA" id="ARBA00004429"/>
    </source>
</evidence>
<evidence type="ECO:0000313" key="10">
    <source>
        <dbReference type="EMBL" id="ABG65485.1"/>
    </source>
</evidence>
<keyword evidence="10" id="KW-0614">Plasmid</keyword>
<feature type="transmembrane region" description="Helical" evidence="8">
    <location>
        <begin position="103"/>
        <end position="130"/>
    </location>
</feature>
<dbReference type="Gene3D" id="1.10.3720.10">
    <property type="entry name" value="MetI-like"/>
    <property type="match status" value="2"/>
</dbReference>
<dbReference type="Pfam" id="PF00528">
    <property type="entry name" value="BPD_transp_1"/>
    <property type="match status" value="1"/>
</dbReference>
<keyword evidence="3" id="KW-1003">Cell membrane</keyword>
<dbReference type="PANTHER" id="PTHR43357:SF4">
    <property type="entry name" value="INNER MEMBRANE ABC TRANSPORTER PERMEASE PROTEIN YDCV"/>
    <property type="match status" value="1"/>
</dbReference>
<dbReference type="GO" id="GO:0005886">
    <property type="term" value="C:plasma membrane"/>
    <property type="evidence" value="ECO:0007669"/>
    <property type="project" value="UniProtKB-SubCell"/>
</dbReference>
<keyword evidence="7 8" id="KW-0472">Membrane</keyword>
<feature type="transmembrane region" description="Helical" evidence="8">
    <location>
        <begin position="341"/>
        <end position="367"/>
    </location>
</feature>
<protein>
    <submittedName>
        <fullName evidence="10">Binding-protein-dependent transport systems inner membrane component</fullName>
    </submittedName>
</protein>
<dbReference type="KEGG" id="mes:Meso_4457"/>
<evidence type="ECO:0000256" key="4">
    <source>
        <dbReference type="ARBA" id="ARBA00022519"/>
    </source>
</evidence>
<feature type="transmembrane region" description="Helical" evidence="8">
    <location>
        <begin position="142"/>
        <end position="164"/>
    </location>
</feature>
<sequence length="605" mass="64596">MDIRAVRQARMDDPGKGVGAEMTATSVSADDASGMQRLKVKPKSGFGGAFATRIIWVAAVLLLLLLVVAPMLALLLVSLGAGSGDLGLGAYFEQLALPRVQRALYTTLLVSSGVAVLSVLVGVPLSFGVARTRMYGKKIVRVAILLTLFSPPFLIVMAYIALIGPTNGWINVLVRDLFQIDTSYGPFNVFSILGFLLLALPSGVAFVFIQTAPLLENMDPSLEEAARLNGARPGKMIMTITIPLMRHAILSGGLLAFTVTLTLYGTPYLLQMDYLTIEIRNALLVTGSFQASGALSIVLAIGSLFMLFLYRLSIRNVRLFQTIGGKSFRPAMLDLGWGRHLFTALGAVYALATCVIPYIAILLVSFMGARGLGLRWDNFSFRAYEFVFSSPIFLEAFGNSLILSFSAATSVVVLGVVVAYIVVRTRITGSGILDYIAILPLGIAGTSFAVGLIVTYLSPPLGYFPVYGTLSILLLAYVASNIPFGVRISQNALIQVGSELEEASRISGGSWMQTLMFVTVPLVKRGLLYAWIMVFVQCLPELSASIMLKGPGTEVVSTAMIAAWEGTGGVQAAAAMGIILLLVIGITMLVAMKVVGRSLLEASDD</sequence>
<feature type="transmembrane region" description="Helical" evidence="8">
    <location>
        <begin position="54"/>
        <end position="83"/>
    </location>
</feature>
<geneLocation type="plasmid" evidence="10">
    <name>2</name>
</geneLocation>
<feature type="transmembrane region" description="Helical" evidence="8">
    <location>
        <begin position="526"/>
        <end position="548"/>
    </location>
</feature>
<dbReference type="HOGENOM" id="CLU_021838_2_2_5"/>
<feature type="transmembrane region" description="Helical" evidence="8">
    <location>
        <begin position="184"/>
        <end position="209"/>
    </location>
</feature>
<feature type="transmembrane region" description="Helical" evidence="8">
    <location>
        <begin position="463"/>
        <end position="484"/>
    </location>
</feature>
<evidence type="ECO:0000256" key="2">
    <source>
        <dbReference type="ARBA" id="ARBA00022448"/>
    </source>
</evidence>
<dbReference type="SUPFAM" id="SSF161098">
    <property type="entry name" value="MetI-like"/>
    <property type="match status" value="2"/>
</dbReference>
<organism evidence="10">
    <name type="scientific">Chelativorans sp. (strain BNC1)</name>
    <dbReference type="NCBI Taxonomy" id="266779"/>
    <lineage>
        <taxon>Bacteria</taxon>
        <taxon>Pseudomonadati</taxon>
        <taxon>Pseudomonadota</taxon>
        <taxon>Alphaproteobacteria</taxon>
        <taxon>Hyphomicrobiales</taxon>
        <taxon>Phyllobacteriaceae</taxon>
        <taxon>Chelativorans</taxon>
    </lineage>
</organism>
<comment type="subcellular location">
    <subcellularLocation>
        <location evidence="1">Cell inner membrane</location>
        <topology evidence="1">Multi-pass membrane protein</topology>
    </subcellularLocation>
    <subcellularLocation>
        <location evidence="8">Cell membrane</location>
        <topology evidence="8">Multi-pass membrane protein</topology>
    </subcellularLocation>
</comment>
<evidence type="ECO:0000256" key="5">
    <source>
        <dbReference type="ARBA" id="ARBA00022692"/>
    </source>
</evidence>
<feature type="transmembrane region" description="Helical" evidence="8">
    <location>
        <begin position="248"/>
        <end position="269"/>
    </location>
</feature>